<keyword evidence="2" id="KW-1185">Reference proteome</keyword>
<dbReference type="PANTHER" id="PTHR35807">
    <property type="entry name" value="TRANSCRIPTIONAL REGULATOR REDD-RELATED"/>
    <property type="match status" value="1"/>
</dbReference>
<evidence type="ECO:0008006" key="3">
    <source>
        <dbReference type="Google" id="ProtNLM"/>
    </source>
</evidence>
<dbReference type="SUPFAM" id="SSF48452">
    <property type="entry name" value="TPR-like"/>
    <property type="match status" value="1"/>
</dbReference>
<name>A0ABW3VZC9_9ACTN</name>
<dbReference type="EMBL" id="JBHTLX010000016">
    <property type="protein sequence ID" value="MFD1248403.1"/>
    <property type="molecule type" value="Genomic_DNA"/>
</dbReference>
<dbReference type="InterPro" id="IPR011990">
    <property type="entry name" value="TPR-like_helical_dom_sf"/>
</dbReference>
<dbReference type="Gene3D" id="1.10.10.10">
    <property type="entry name" value="Winged helix-like DNA-binding domain superfamily/Winged helix DNA-binding domain"/>
    <property type="match status" value="1"/>
</dbReference>
<proteinExistence type="predicted"/>
<dbReference type="InterPro" id="IPR036388">
    <property type="entry name" value="WH-like_DNA-bd_sf"/>
</dbReference>
<gene>
    <name evidence="1" type="ORF">ACFQ3F_11460</name>
</gene>
<dbReference type="Proteomes" id="UP001597229">
    <property type="component" value="Unassembled WGS sequence"/>
</dbReference>
<dbReference type="InterPro" id="IPR051677">
    <property type="entry name" value="AfsR-DnrI-RedD_regulator"/>
</dbReference>
<organism evidence="1 2">
    <name type="scientific">Nocardioides ginsengisoli</name>
    <dbReference type="NCBI Taxonomy" id="363868"/>
    <lineage>
        <taxon>Bacteria</taxon>
        <taxon>Bacillati</taxon>
        <taxon>Actinomycetota</taxon>
        <taxon>Actinomycetes</taxon>
        <taxon>Propionibacteriales</taxon>
        <taxon>Nocardioidaceae</taxon>
        <taxon>Nocardioides</taxon>
    </lineage>
</organism>
<sequence length="223" mass="24789">MTITAPAPSPTSAVAPHVQLRLLGGFELRIDGAVVDLQPAVKRLTALVALTPCGLSRDFAAFQLWPDKSEARARANLRSTLWRLHQLAGDILHASATHLRLDDSVSLDTRDVLAGADAEDGVPRPFETLMADLLPDWYDEWIDVERERFRQLRLARLEQRAHAALADRDAATAIQLALAALAIDATRESAHRIVVRAHQAEGNEWEAERERSRYLRSQQEVVA</sequence>
<accession>A0ABW3VZC9</accession>
<comment type="caution">
    <text evidence="1">The sequence shown here is derived from an EMBL/GenBank/DDBJ whole genome shotgun (WGS) entry which is preliminary data.</text>
</comment>
<dbReference type="PANTHER" id="PTHR35807:SF1">
    <property type="entry name" value="TRANSCRIPTIONAL REGULATOR REDD"/>
    <property type="match status" value="1"/>
</dbReference>
<evidence type="ECO:0000313" key="1">
    <source>
        <dbReference type="EMBL" id="MFD1248403.1"/>
    </source>
</evidence>
<reference evidence="2" key="1">
    <citation type="journal article" date="2019" name="Int. J. Syst. Evol. Microbiol.">
        <title>The Global Catalogue of Microorganisms (GCM) 10K type strain sequencing project: providing services to taxonomists for standard genome sequencing and annotation.</title>
        <authorList>
            <consortium name="The Broad Institute Genomics Platform"/>
            <consortium name="The Broad Institute Genome Sequencing Center for Infectious Disease"/>
            <person name="Wu L."/>
            <person name="Ma J."/>
        </authorList>
    </citation>
    <scope>NUCLEOTIDE SEQUENCE [LARGE SCALE GENOMIC DNA]</scope>
    <source>
        <strain evidence="2">CCUG 52478</strain>
    </source>
</reference>
<protein>
    <recommendedName>
        <fullName evidence="3">Bacterial transcriptional activator domain-containing protein</fullName>
    </recommendedName>
</protein>
<evidence type="ECO:0000313" key="2">
    <source>
        <dbReference type="Proteomes" id="UP001597229"/>
    </source>
</evidence>
<dbReference type="RefSeq" id="WP_367917917.1">
    <property type="nucleotide sequence ID" value="NZ_BAABAC010000006.1"/>
</dbReference>